<dbReference type="InterPro" id="IPR021557">
    <property type="entry name" value="DUF3016"/>
</dbReference>
<feature type="signal peptide" evidence="1">
    <location>
        <begin position="1"/>
        <end position="18"/>
    </location>
</feature>
<gene>
    <name evidence="2" type="ORF">LA76x_4474</name>
</gene>
<dbReference type="EMBL" id="CP011129">
    <property type="protein sequence ID" value="ALN82582.1"/>
    <property type="molecule type" value="Genomic_DNA"/>
</dbReference>
<dbReference type="Proteomes" id="UP000060787">
    <property type="component" value="Chromosome"/>
</dbReference>
<dbReference type="KEGG" id="lab:LA76x_4474"/>
<evidence type="ECO:0008006" key="4">
    <source>
        <dbReference type="Google" id="ProtNLM"/>
    </source>
</evidence>
<dbReference type="STRING" id="84531.LA76x_4474"/>
<proteinExistence type="predicted"/>
<dbReference type="eggNOG" id="ENOG50331S4">
    <property type="taxonomic scope" value="Bacteria"/>
</dbReference>
<keyword evidence="1" id="KW-0732">Signal</keyword>
<keyword evidence="3" id="KW-1185">Reference proteome</keyword>
<feature type="chain" id="PRO_5006597075" description="DUF3016 domain-containing protein" evidence="1">
    <location>
        <begin position="19"/>
        <end position="186"/>
    </location>
</feature>
<reference evidence="2 3" key="1">
    <citation type="journal article" date="2015" name="BMC Genomics">
        <title>Comparative genomics and metabolic profiling of the genus Lysobacter.</title>
        <authorList>
            <person name="de Bruijn I."/>
            <person name="Cheng X."/>
            <person name="de Jager V."/>
            <person name="Exposito R.G."/>
            <person name="Watrous J."/>
            <person name="Patel N."/>
            <person name="Postma J."/>
            <person name="Dorrestein P.C."/>
            <person name="Kobayashi D."/>
            <person name="Raaijmakers J.M."/>
        </authorList>
    </citation>
    <scope>NUCLEOTIDE SEQUENCE [LARGE SCALE GENOMIC DNA]</scope>
    <source>
        <strain evidence="2 3">76</strain>
    </source>
</reference>
<evidence type="ECO:0000256" key="1">
    <source>
        <dbReference type="SAM" id="SignalP"/>
    </source>
</evidence>
<name>A0A0S2FGB9_LYSAN</name>
<dbReference type="AlphaFoldDB" id="A0A0S2FGB9"/>
<sequence>MNLRIAFAVLLSAAALMAADVDAKSRNVTDPDAPRALPEQGPVAVRWEDPAKFTEIRYSRNRFEAERGNWVEQLAQHLRTRAQKRLPEGQRLEVDIADIKRAGDFEPWHGPQFDDTRFIREIYPPRIVLNFKRLDANGQVVAEGERTLRDMSFMMGARSVSDSDPLRYEKRLIDDWLSQELKAPGA</sequence>
<dbReference type="RefSeq" id="WP_057919264.1">
    <property type="nucleotide sequence ID" value="NZ_CP011129.1"/>
</dbReference>
<evidence type="ECO:0000313" key="2">
    <source>
        <dbReference type="EMBL" id="ALN82582.1"/>
    </source>
</evidence>
<protein>
    <recommendedName>
        <fullName evidence="4">DUF3016 domain-containing protein</fullName>
    </recommendedName>
</protein>
<dbReference type="Pfam" id="PF11454">
    <property type="entry name" value="DUF3016"/>
    <property type="match status" value="1"/>
</dbReference>
<evidence type="ECO:0000313" key="3">
    <source>
        <dbReference type="Proteomes" id="UP000060787"/>
    </source>
</evidence>
<organism evidence="2 3">
    <name type="scientific">Lysobacter antibioticus</name>
    <dbReference type="NCBI Taxonomy" id="84531"/>
    <lineage>
        <taxon>Bacteria</taxon>
        <taxon>Pseudomonadati</taxon>
        <taxon>Pseudomonadota</taxon>
        <taxon>Gammaproteobacteria</taxon>
        <taxon>Lysobacterales</taxon>
        <taxon>Lysobacteraceae</taxon>
        <taxon>Lysobacter</taxon>
    </lineage>
</organism>
<dbReference type="PATRIC" id="fig|84531.8.peg.4469"/>
<accession>A0A0S2FGB9</accession>